<dbReference type="GeneID" id="45698311"/>
<evidence type="ECO:0000313" key="2">
    <source>
        <dbReference type="Proteomes" id="UP000594892"/>
    </source>
</evidence>
<evidence type="ECO:0008006" key="3">
    <source>
        <dbReference type="Google" id="ProtNLM"/>
    </source>
</evidence>
<sequence>MAVKSVDWLAIEGAYLAGVDSVRTIASAHGISEAMIRKKAKQLGWSRDPGGTKRAMVNAHMAGGTQGSSQEGAQIAHEQIATAATADIQDMERGLAVHRACLVRLEVAVKNVADPKIIKTITEAASLAISGIRKIRGLDTPNPADAADLDAAIEAELAYLERSRQAGTAPDAEGA</sequence>
<dbReference type="Proteomes" id="UP000594892">
    <property type="component" value="Chromosome 2"/>
</dbReference>
<accession>A0AAP9Y2A5</accession>
<proteinExistence type="predicted"/>
<dbReference type="RefSeq" id="WP_015876040.1">
    <property type="nucleotide sequence ID" value="NZ_CP033641.1"/>
</dbReference>
<dbReference type="EMBL" id="CP065601">
    <property type="protein sequence ID" value="QPQ93216.1"/>
    <property type="molecule type" value="Genomic_DNA"/>
</dbReference>
<protein>
    <recommendedName>
        <fullName evidence="3">Bacteriophage protein</fullName>
    </recommendedName>
</protein>
<reference evidence="1 2" key="1">
    <citation type="submission" date="2020-12" db="EMBL/GenBank/DDBJ databases">
        <title>FDA dAtabase for Regulatory Grade micrObial Sequences (FDA-ARGOS): Supporting development and validation of Infectious Disease Dx tests.</title>
        <authorList>
            <person name="Minogue T."/>
            <person name="Wolcott M."/>
            <person name="Wasieloski L."/>
            <person name="Aguilar W."/>
            <person name="Moore D."/>
            <person name="Jaissle J."/>
            <person name="Tallon L."/>
            <person name="Sadzewicz L."/>
            <person name="Zhao X."/>
            <person name="Boylan J."/>
            <person name="Ott S."/>
            <person name="Bowen H."/>
            <person name="Vavikolanu K."/>
            <person name="Mehta A."/>
            <person name="Aluvathingal J."/>
            <person name="Nadendla S."/>
            <person name="Yan Y."/>
            <person name="Sichtig H."/>
        </authorList>
    </citation>
    <scope>NUCLEOTIDE SEQUENCE [LARGE SCALE GENOMIC DNA]</scope>
    <source>
        <strain evidence="1 2">FDAARGOS_949</strain>
    </source>
</reference>
<evidence type="ECO:0000313" key="1">
    <source>
        <dbReference type="EMBL" id="QPQ93216.1"/>
    </source>
</evidence>
<dbReference type="AlphaFoldDB" id="A0AAP9Y2A5"/>
<gene>
    <name evidence="1" type="ORF">I6H06_13115</name>
</gene>
<name>A0AAP9Y2A5_BURGL</name>
<organism evidence="1 2">
    <name type="scientific">Burkholderia glumae</name>
    <name type="common">Pseudomonas glumae</name>
    <dbReference type="NCBI Taxonomy" id="337"/>
    <lineage>
        <taxon>Bacteria</taxon>
        <taxon>Pseudomonadati</taxon>
        <taxon>Pseudomonadota</taxon>
        <taxon>Betaproteobacteria</taxon>
        <taxon>Burkholderiales</taxon>
        <taxon>Burkholderiaceae</taxon>
        <taxon>Burkholderia</taxon>
    </lineage>
</organism>